<dbReference type="AlphaFoldDB" id="A0A6A5SCX3"/>
<proteinExistence type="predicted"/>
<dbReference type="OrthoDB" id="5422061at2759"/>
<reference evidence="1" key="1">
    <citation type="journal article" date="2020" name="Stud. Mycol.">
        <title>101 Dothideomycetes genomes: a test case for predicting lifestyles and emergence of pathogens.</title>
        <authorList>
            <person name="Haridas S."/>
            <person name="Albert R."/>
            <person name="Binder M."/>
            <person name="Bloem J."/>
            <person name="Labutti K."/>
            <person name="Salamov A."/>
            <person name="Andreopoulos B."/>
            <person name="Baker S."/>
            <person name="Barry K."/>
            <person name="Bills G."/>
            <person name="Bluhm B."/>
            <person name="Cannon C."/>
            <person name="Castanera R."/>
            <person name="Culley D."/>
            <person name="Daum C."/>
            <person name="Ezra D."/>
            <person name="Gonzalez J."/>
            <person name="Henrissat B."/>
            <person name="Kuo A."/>
            <person name="Liang C."/>
            <person name="Lipzen A."/>
            <person name="Lutzoni F."/>
            <person name="Magnuson J."/>
            <person name="Mondo S."/>
            <person name="Nolan M."/>
            <person name="Ohm R."/>
            <person name="Pangilinan J."/>
            <person name="Park H.-J."/>
            <person name="Ramirez L."/>
            <person name="Alfaro M."/>
            <person name="Sun H."/>
            <person name="Tritt A."/>
            <person name="Yoshinaga Y."/>
            <person name="Zwiers L.-H."/>
            <person name="Turgeon B."/>
            <person name="Goodwin S."/>
            <person name="Spatafora J."/>
            <person name="Crous P."/>
            <person name="Grigoriev I."/>
        </authorList>
    </citation>
    <scope>NUCLEOTIDE SEQUENCE</scope>
    <source>
        <strain evidence="1">CBS 161.51</strain>
    </source>
</reference>
<evidence type="ECO:0000313" key="2">
    <source>
        <dbReference type="Proteomes" id="UP000800038"/>
    </source>
</evidence>
<organism evidence="1 2">
    <name type="scientific">Clathrospora elynae</name>
    <dbReference type="NCBI Taxonomy" id="706981"/>
    <lineage>
        <taxon>Eukaryota</taxon>
        <taxon>Fungi</taxon>
        <taxon>Dikarya</taxon>
        <taxon>Ascomycota</taxon>
        <taxon>Pezizomycotina</taxon>
        <taxon>Dothideomycetes</taxon>
        <taxon>Pleosporomycetidae</taxon>
        <taxon>Pleosporales</taxon>
        <taxon>Diademaceae</taxon>
        <taxon>Clathrospora</taxon>
    </lineage>
</organism>
<dbReference type="EMBL" id="ML976104">
    <property type="protein sequence ID" value="KAF1938475.1"/>
    <property type="molecule type" value="Genomic_DNA"/>
</dbReference>
<keyword evidence="2" id="KW-1185">Reference proteome</keyword>
<name>A0A6A5SCX3_9PLEO</name>
<protein>
    <submittedName>
        <fullName evidence="1">Uncharacterized protein</fullName>
    </submittedName>
</protein>
<sequence>MDEIDIWSAEVYRKVTTQVVAHAWHRVSAETIVKAFEQNGISINPDGSEDSKVKLRFIELAHLLSWEGWETAKDPDILIKEEKDMVIAAEDDEAHQKLWDYIMEDPSQGYNKYPHPPKPKNQVKNKDMYDQGIRVLRSMLKSRGVTRYSKWTKEECAAEL</sequence>
<evidence type="ECO:0000313" key="1">
    <source>
        <dbReference type="EMBL" id="KAF1938475.1"/>
    </source>
</evidence>
<dbReference type="Proteomes" id="UP000800038">
    <property type="component" value="Unassembled WGS sequence"/>
</dbReference>
<accession>A0A6A5SCX3</accession>
<gene>
    <name evidence="1" type="ORF">EJ02DRAFT_425698</name>
</gene>